<accession>A0ABQ1X4U3</accession>
<keyword evidence="2" id="KW-1185">Reference proteome</keyword>
<dbReference type="EMBL" id="BMGS01000011">
    <property type="protein sequence ID" value="GGG57499.1"/>
    <property type="molecule type" value="Genomic_DNA"/>
</dbReference>
<gene>
    <name evidence="1" type="ORF">GCM10011378_36960</name>
</gene>
<dbReference type="RefSeq" id="WP_188559353.1">
    <property type="nucleotide sequence ID" value="NZ_BMGS01000011.1"/>
</dbReference>
<proteinExistence type="predicted"/>
<organism evidence="1 2">
    <name type="scientific">Hymenobacter glacieicola</name>
    <dbReference type="NCBI Taxonomy" id="1562124"/>
    <lineage>
        <taxon>Bacteria</taxon>
        <taxon>Pseudomonadati</taxon>
        <taxon>Bacteroidota</taxon>
        <taxon>Cytophagia</taxon>
        <taxon>Cytophagales</taxon>
        <taxon>Hymenobacteraceae</taxon>
        <taxon>Hymenobacter</taxon>
    </lineage>
</organism>
<protein>
    <submittedName>
        <fullName evidence="1">Uncharacterized protein</fullName>
    </submittedName>
</protein>
<sequence>MTDSYLRSLGFAAVSTTRGANQPTFRQAWRYQHEAAAQDGTRLFIEHPLGIDGCRLSNLAAPLAAQDVFATVALHDGPALETAIESFYAAHGGRGAVAAPAATSTYLPYRRQQ</sequence>
<evidence type="ECO:0000313" key="1">
    <source>
        <dbReference type="EMBL" id="GGG57499.1"/>
    </source>
</evidence>
<name>A0ABQ1X4U3_9BACT</name>
<dbReference type="Proteomes" id="UP000601361">
    <property type="component" value="Unassembled WGS sequence"/>
</dbReference>
<reference evidence="2" key="1">
    <citation type="journal article" date="2019" name="Int. J. Syst. Evol. Microbiol.">
        <title>The Global Catalogue of Microorganisms (GCM) 10K type strain sequencing project: providing services to taxonomists for standard genome sequencing and annotation.</title>
        <authorList>
            <consortium name="The Broad Institute Genomics Platform"/>
            <consortium name="The Broad Institute Genome Sequencing Center for Infectious Disease"/>
            <person name="Wu L."/>
            <person name="Ma J."/>
        </authorList>
    </citation>
    <scope>NUCLEOTIDE SEQUENCE [LARGE SCALE GENOMIC DNA]</scope>
    <source>
        <strain evidence="2">CGMCC 1.12990</strain>
    </source>
</reference>
<evidence type="ECO:0000313" key="2">
    <source>
        <dbReference type="Proteomes" id="UP000601361"/>
    </source>
</evidence>
<comment type="caution">
    <text evidence="1">The sequence shown here is derived from an EMBL/GenBank/DDBJ whole genome shotgun (WGS) entry which is preliminary data.</text>
</comment>